<keyword evidence="3" id="KW-1185">Reference proteome</keyword>
<sequence length="588" mass="62792">MHLRELMMSASRNGVSRNTFSVLALAALAACGGGESVTVSPEDPAAMDIAEDDVEAPVDFGSGPVAAAGAVTETIKALAAAGELNASYKPQSTTRAAYTAGAFGPAFAWPIIPLHMVQLPDGRVLAYGSDDKGAQGAKLHYSVWDPNWNPSAPGADASAFQLLSNTTGTDLFCNTQLVLPSNGQVFMAGGDRIVNGIRNYAVADTNFFNPADNSLRKEPGSMAYRRWYGTAITTQRGEVVVMGGRDDRYYAGTSTKPATAATYSPIPEIYVPGSGWRTLWGARSDAAFGEIKGNWWYPKSFLTPNGKILTITNDGYFYSLDPAGSGSITKLNGKLQGTNYNTTSVMYAPGKILSIRNTTQAALIDVNGAQPVIRITAPTSTGRKWGFSTVLPDGTVWLNGGSRNANTLADAVYTSELWNPATEKWTMTATATKPRLYHGNSMLLPSGAVVTGGGGAPGPVRGLNAEVYFPPYFFNPDGTWATQPVIDSVSPRNFGWSDTFTLQMGTWATIDKVVMIRTGSSTHSFSNEQRRMELPFTQTGRTVTITAPARATEMPPGYYMVFALKKNPRALAGDTRLVPSEAKIVKLS</sequence>
<accession>A0A848FHW9</accession>
<protein>
    <submittedName>
        <fullName evidence="2">DUF1929 domain-containing protein</fullName>
    </submittedName>
</protein>
<dbReference type="InterPro" id="IPR014756">
    <property type="entry name" value="Ig_E-set"/>
</dbReference>
<feature type="domain" description="Galactose oxidase-like Early set" evidence="1">
    <location>
        <begin position="484"/>
        <end position="567"/>
    </location>
</feature>
<dbReference type="InterPro" id="IPR011043">
    <property type="entry name" value="Gal_Oxase/kelch_b-propeller"/>
</dbReference>
<dbReference type="InterPro" id="IPR037293">
    <property type="entry name" value="Gal_Oxidase_central_sf"/>
</dbReference>
<dbReference type="SUPFAM" id="SSF50965">
    <property type="entry name" value="Galactose oxidase, central domain"/>
    <property type="match status" value="1"/>
</dbReference>
<dbReference type="PANTHER" id="PTHR32208">
    <property type="entry name" value="SECRETED PROTEIN-RELATED"/>
    <property type="match status" value="1"/>
</dbReference>
<dbReference type="Gene3D" id="2.60.40.10">
    <property type="entry name" value="Immunoglobulins"/>
    <property type="match status" value="1"/>
</dbReference>
<evidence type="ECO:0000259" key="1">
    <source>
        <dbReference type="Pfam" id="PF09118"/>
    </source>
</evidence>
<dbReference type="PROSITE" id="PS51257">
    <property type="entry name" value="PROKAR_LIPOPROTEIN"/>
    <property type="match status" value="1"/>
</dbReference>
<dbReference type="Proteomes" id="UP000574067">
    <property type="component" value="Unassembled WGS sequence"/>
</dbReference>
<dbReference type="EMBL" id="JABBFW010000042">
    <property type="protein sequence ID" value="NML18852.1"/>
    <property type="molecule type" value="Genomic_DNA"/>
</dbReference>
<name>A0A848FHW9_9BURK</name>
<dbReference type="Pfam" id="PF09118">
    <property type="entry name" value="GO-like_E_set"/>
    <property type="match status" value="1"/>
</dbReference>
<dbReference type="AlphaFoldDB" id="A0A848FHW9"/>
<comment type="caution">
    <text evidence="2">The sequence shown here is derived from an EMBL/GenBank/DDBJ whole genome shotgun (WGS) entry which is preliminary data.</text>
</comment>
<dbReference type="SUPFAM" id="SSF81296">
    <property type="entry name" value="E set domains"/>
    <property type="match status" value="1"/>
</dbReference>
<evidence type="ECO:0000313" key="3">
    <source>
        <dbReference type="Proteomes" id="UP000574067"/>
    </source>
</evidence>
<dbReference type="CDD" id="cd02851">
    <property type="entry name" value="E_set_GO_C"/>
    <property type="match status" value="1"/>
</dbReference>
<dbReference type="RefSeq" id="WP_169163754.1">
    <property type="nucleotide sequence ID" value="NZ_JABBFW010000042.1"/>
</dbReference>
<organism evidence="2 3">
    <name type="scientific">Azohydromonas caseinilytica</name>
    <dbReference type="NCBI Taxonomy" id="2728836"/>
    <lineage>
        <taxon>Bacteria</taxon>
        <taxon>Pseudomonadati</taxon>
        <taxon>Pseudomonadota</taxon>
        <taxon>Betaproteobacteria</taxon>
        <taxon>Burkholderiales</taxon>
        <taxon>Sphaerotilaceae</taxon>
        <taxon>Azohydromonas</taxon>
    </lineage>
</organism>
<proteinExistence type="predicted"/>
<dbReference type="Gene3D" id="2.130.10.80">
    <property type="entry name" value="Galactose oxidase/kelch, beta-propeller"/>
    <property type="match status" value="1"/>
</dbReference>
<reference evidence="2 3" key="1">
    <citation type="submission" date="2020-04" db="EMBL/GenBank/DDBJ databases">
        <title>Azohydromonas sp. isolated from soil.</title>
        <authorList>
            <person name="Dahal R.H."/>
        </authorList>
    </citation>
    <scope>NUCLEOTIDE SEQUENCE [LARGE SCALE GENOMIC DNA]</scope>
    <source>
        <strain evidence="2 3">G-1-1-14</strain>
    </source>
</reference>
<gene>
    <name evidence="2" type="ORF">HHL10_28170</name>
</gene>
<dbReference type="InterPro" id="IPR013783">
    <property type="entry name" value="Ig-like_fold"/>
</dbReference>
<evidence type="ECO:0000313" key="2">
    <source>
        <dbReference type="EMBL" id="NML18852.1"/>
    </source>
</evidence>
<dbReference type="InterPro" id="IPR015202">
    <property type="entry name" value="GO-like_E_set"/>
</dbReference>
<dbReference type="PANTHER" id="PTHR32208:SF56">
    <property type="entry name" value="GALACTOSE OXIDASE-RELATED"/>
    <property type="match status" value="1"/>
</dbReference>